<protein>
    <submittedName>
        <fullName evidence="2">Uncharacterized protein</fullName>
    </submittedName>
</protein>
<evidence type="ECO:0000313" key="2">
    <source>
        <dbReference type="EMBL" id="KAJ7319958.1"/>
    </source>
</evidence>
<accession>A0A9Q1AYC4</accession>
<feature type="region of interest" description="Disordered" evidence="1">
    <location>
        <begin position="1"/>
        <end position="25"/>
    </location>
</feature>
<proteinExistence type="predicted"/>
<keyword evidence="3" id="KW-1185">Reference proteome</keyword>
<sequence>KNTQSRIHNLQENEGLGGDTETQFDDEKDMKKDEVEEQVLPKHSTTVNFGVPPQRLTVNCVSYEPQTYQDVLELPIHDEKNWKEAMQTEFNSFKATQVLHSCKFARRERAIGCSWTYKLKKAADNS</sequence>
<evidence type="ECO:0000313" key="3">
    <source>
        <dbReference type="Proteomes" id="UP001142489"/>
    </source>
</evidence>
<dbReference type="Proteomes" id="UP001142489">
    <property type="component" value="Unassembled WGS sequence"/>
</dbReference>
<name>A0A9Q1AYC4_9SAUR</name>
<evidence type="ECO:0000256" key="1">
    <source>
        <dbReference type="SAM" id="MobiDB-lite"/>
    </source>
</evidence>
<feature type="compositionally biased region" description="Polar residues" evidence="1">
    <location>
        <begin position="1"/>
        <end position="12"/>
    </location>
</feature>
<comment type="caution">
    <text evidence="2">The sequence shown here is derived from an EMBL/GenBank/DDBJ whole genome shotgun (WGS) entry which is preliminary data.</text>
</comment>
<organism evidence="2 3">
    <name type="scientific">Phrynocephalus forsythii</name>
    <dbReference type="NCBI Taxonomy" id="171643"/>
    <lineage>
        <taxon>Eukaryota</taxon>
        <taxon>Metazoa</taxon>
        <taxon>Chordata</taxon>
        <taxon>Craniata</taxon>
        <taxon>Vertebrata</taxon>
        <taxon>Euteleostomi</taxon>
        <taxon>Lepidosauria</taxon>
        <taxon>Squamata</taxon>
        <taxon>Bifurcata</taxon>
        <taxon>Unidentata</taxon>
        <taxon>Episquamata</taxon>
        <taxon>Toxicofera</taxon>
        <taxon>Iguania</taxon>
        <taxon>Acrodonta</taxon>
        <taxon>Agamidae</taxon>
        <taxon>Agaminae</taxon>
        <taxon>Phrynocephalus</taxon>
    </lineage>
</organism>
<feature type="non-terminal residue" evidence="2">
    <location>
        <position position="126"/>
    </location>
</feature>
<dbReference type="EMBL" id="JAPFRF010000010">
    <property type="protein sequence ID" value="KAJ7319958.1"/>
    <property type="molecule type" value="Genomic_DNA"/>
</dbReference>
<gene>
    <name evidence="2" type="ORF">JRQ81_019469</name>
</gene>
<dbReference type="AlphaFoldDB" id="A0A9Q1AYC4"/>
<reference evidence="2" key="1">
    <citation type="journal article" date="2023" name="DNA Res.">
        <title>Chromosome-level genome assembly of Phrynocephalus forsythii using third-generation DNA sequencing and Hi-C analysis.</title>
        <authorList>
            <person name="Qi Y."/>
            <person name="Zhao W."/>
            <person name="Zhao Y."/>
            <person name="Niu C."/>
            <person name="Cao S."/>
            <person name="Zhang Y."/>
        </authorList>
    </citation>
    <scope>NUCLEOTIDE SEQUENCE</scope>
    <source>
        <tissue evidence="2">Muscle</tissue>
    </source>
</reference>
<feature type="non-terminal residue" evidence="2">
    <location>
        <position position="1"/>
    </location>
</feature>